<accession>A0ABV8F287</accession>
<dbReference type="Proteomes" id="UP001595698">
    <property type="component" value="Unassembled WGS sequence"/>
</dbReference>
<keyword evidence="2" id="KW-1185">Reference proteome</keyword>
<dbReference type="RefSeq" id="WP_386191038.1">
    <property type="nucleotide sequence ID" value="NZ_JBHSBC010000021.1"/>
</dbReference>
<dbReference type="EMBL" id="JBHSBC010000021">
    <property type="protein sequence ID" value="MFC3982636.1"/>
    <property type="molecule type" value="Genomic_DNA"/>
</dbReference>
<reference evidence="2" key="1">
    <citation type="journal article" date="2019" name="Int. J. Syst. Evol. Microbiol.">
        <title>The Global Catalogue of Microorganisms (GCM) 10K type strain sequencing project: providing services to taxonomists for standard genome sequencing and annotation.</title>
        <authorList>
            <consortium name="The Broad Institute Genomics Platform"/>
            <consortium name="The Broad Institute Genome Sequencing Center for Infectious Disease"/>
            <person name="Wu L."/>
            <person name="Ma J."/>
        </authorList>
    </citation>
    <scope>NUCLEOTIDE SEQUENCE [LARGE SCALE GENOMIC DNA]</scope>
    <source>
        <strain evidence="2">TBRC 7912</strain>
    </source>
</reference>
<evidence type="ECO:0000313" key="2">
    <source>
        <dbReference type="Proteomes" id="UP001595698"/>
    </source>
</evidence>
<name>A0ABV8F287_9ACTN</name>
<proteinExistence type="predicted"/>
<protein>
    <submittedName>
        <fullName evidence="1">Uncharacterized protein</fullName>
    </submittedName>
</protein>
<comment type="caution">
    <text evidence="1">The sequence shown here is derived from an EMBL/GenBank/DDBJ whole genome shotgun (WGS) entry which is preliminary data.</text>
</comment>
<gene>
    <name evidence="1" type="ORF">ACFOYY_21010</name>
</gene>
<organism evidence="1 2">
    <name type="scientific">Streptosporangium jomthongense</name>
    <dbReference type="NCBI Taxonomy" id="1193683"/>
    <lineage>
        <taxon>Bacteria</taxon>
        <taxon>Bacillati</taxon>
        <taxon>Actinomycetota</taxon>
        <taxon>Actinomycetes</taxon>
        <taxon>Streptosporangiales</taxon>
        <taxon>Streptosporangiaceae</taxon>
        <taxon>Streptosporangium</taxon>
    </lineage>
</organism>
<sequence>MLIKKLWGVAVRRSSDRLVGVLGQAYGGADAVATPTGRLLCEARIVTSR</sequence>
<evidence type="ECO:0000313" key="1">
    <source>
        <dbReference type="EMBL" id="MFC3982636.1"/>
    </source>
</evidence>